<protein>
    <submittedName>
        <fullName evidence="2">Uncharacterized protein</fullName>
    </submittedName>
</protein>
<reference evidence="2 3" key="1">
    <citation type="submission" date="2020-07" db="EMBL/GenBank/DDBJ databases">
        <title>Genomic Encyclopedia of Type Strains, Phase IV (KMG-V): Genome sequencing to study the core and pangenomes of soil and plant-associated prokaryotes.</title>
        <authorList>
            <person name="Whitman W."/>
        </authorList>
    </citation>
    <scope>NUCLEOTIDE SEQUENCE [LARGE SCALE GENOMIC DNA]</scope>
    <source>
        <strain evidence="2 3">M8UP22</strain>
    </source>
</reference>
<feature type="transmembrane region" description="Helical" evidence="1">
    <location>
        <begin position="99"/>
        <end position="117"/>
    </location>
</feature>
<feature type="transmembrane region" description="Helical" evidence="1">
    <location>
        <begin position="7"/>
        <end position="33"/>
    </location>
</feature>
<dbReference type="Proteomes" id="UP000564385">
    <property type="component" value="Unassembled WGS sequence"/>
</dbReference>
<keyword evidence="1" id="KW-0472">Membrane</keyword>
<feature type="transmembrane region" description="Helical" evidence="1">
    <location>
        <begin position="65"/>
        <end position="83"/>
    </location>
</feature>
<dbReference type="EMBL" id="JACCCU010000001">
    <property type="protein sequence ID" value="NYF88530.1"/>
    <property type="molecule type" value="Genomic_DNA"/>
</dbReference>
<name>A0A852VA24_9BACT</name>
<proteinExistence type="predicted"/>
<keyword evidence="1" id="KW-0812">Transmembrane</keyword>
<evidence type="ECO:0000313" key="3">
    <source>
        <dbReference type="Proteomes" id="UP000564385"/>
    </source>
</evidence>
<keyword evidence="1" id="KW-1133">Transmembrane helix</keyword>
<feature type="transmembrane region" description="Helical" evidence="1">
    <location>
        <begin position="39"/>
        <end position="58"/>
    </location>
</feature>
<organism evidence="2 3">
    <name type="scientific">Tunturiibacter lichenicola</name>
    <dbReference type="NCBI Taxonomy" id="2051959"/>
    <lineage>
        <taxon>Bacteria</taxon>
        <taxon>Pseudomonadati</taxon>
        <taxon>Acidobacteriota</taxon>
        <taxon>Terriglobia</taxon>
        <taxon>Terriglobales</taxon>
        <taxon>Acidobacteriaceae</taxon>
        <taxon>Tunturiibacter</taxon>
    </lineage>
</organism>
<dbReference type="AlphaFoldDB" id="A0A852VA24"/>
<gene>
    <name evidence="2" type="ORF">HDF08_000597</name>
</gene>
<evidence type="ECO:0000313" key="2">
    <source>
        <dbReference type="EMBL" id="NYF88530.1"/>
    </source>
</evidence>
<sequence length="127" mass="13917">MRDSTKVIIGLGSIWGLYALGATVIGSFTIGANDTAPEIVGLVLYGFTLLPACILAIWYRKPTAIWLIALAFISVFGFIYQILEEAGPAKEYRSLPRDLGFALFMAAIPGLLGILLLRSVRREKREI</sequence>
<evidence type="ECO:0000256" key="1">
    <source>
        <dbReference type="SAM" id="Phobius"/>
    </source>
</evidence>
<accession>A0A852VA24</accession>
<comment type="caution">
    <text evidence="2">The sequence shown here is derived from an EMBL/GenBank/DDBJ whole genome shotgun (WGS) entry which is preliminary data.</text>
</comment>